<dbReference type="GO" id="GO:0003951">
    <property type="term" value="F:NAD+ kinase activity"/>
    <property type="evidence" value="ECO:0007669"/>
    <property type="project" value="UniProtKB-UniRule"/>
</dbReference>
<keyword evidence="6" id="KW-0547">Nucleotide-binding</keyword>
<dbReference type="HAMAP" id="MF_00361">
    <property type="entry name" value="NAD_kinase"/>
    <property type="match status" value="1"/>
</dbReference>
<dbReference type="GO" id="GO:0005524">
    <property type="term" value="F:ATP binding"/>
    <property type="evidence" value="ECO:0007669"/>
    <property type="project" value="UniProtKB-KW"/>
</dbReference>
<evidence type="ECO:0000256" key="1">
    <source>
        <dbReference type="ARBA" id="ARBA00022679"/>
    </source>
</evidence>
<dbReference type="InterPro" id="IPR017438">
    <property type="entry name" value="ATP-NAD_kinase_N"/>
</dbReference>
<dbReference type="Gene3D" id="2.60.200.30">
    <property type="entry name" value="Probable inorganic polyphosphate/atp-NAD kinase, domain 2"/>
    <property type="match status" value="1"/>
</dbReference>
<evidence type="ECO:0000256" key="3">
    <source>
        <dbReference type="ARBA" id="ARBA00022857"/>
    </source>
</evidence>
<dbReference type="GO" id="GO:0019674">
    <property type="term" value="P:NAD+ metabolic process"/>
    <property type="evidence" value="ECO:0007669"/>
    <property type="project" value="InterPro"/>
</dbReference>
<feature type="binding site" evidence="6">
    <location>
        <position position="261"/>
    </location>
    <ligand>
        <name>NAD(+)</name>
        <dbReference type="ChEBI" id="CHEBI:57540"/>
    </ligand>
</feature>
<keyword evidence="6" id="KW-0963">Cytoplasm</keyword>
<dbReference type="InterPro" id="IPR002504">
    <property type="entry name" value="NADK"/>
</dbReference>
<dbReference type="PANTHER" id="PTHR20275:SF0">
    <property type="entry name" value="NAD KINASE"/>
    <property type="match status" value="1"/>
</dbReference>
<evidence type="ECO:0000256" key="5">
    <source>
        <dbReference type="ARBA" id="ARBA00047925"/>
    </source>
</evidence>
<feature type="binding site" evidence="6">
    <location>
        <position position="242"/>
    </location>
    <ligand>
        <name>NAD(+)</name>
        <dbReference type="ChEBI" id="CHEBI:57540"/>
    </ligand>
</feature>
<dbReference type="Gene3D" id="3.40.50.10330">
    <property type="entry name" value="Probable inorganic polyphosphate/atp-NAD kinase, domain 1"/>
    <property type="match status" value="1"/>
</dbReference>
<dbReference type="PANTHER" id="PTHR20275">
    <property type="entry name" value="NAD KINASE"/>
    <property type="match status" value="1"/>
</dbReference>
<dbReference type="InterPro" id="IPR017437">
    <property type="entry name" value="ATP-NAD_kinase_PpnK-typ_C"/>
</dbReference>
<dbReference type="InterPro" id="IPR016064">
    <property type="entry name" value="NAD/diacylglycerol_kinase_sf"/>
</dbReference>
<comment type="caution">
    <text evidence="6">Lacks conserved residue(s) required for the propagation of feature annotation.</text>
</comment>
<feature type="binding site" evidence="6">
    <location>
        <begin position="151"/>
        <end position="152"/>
    </location>
    <ligand>
        <name>NAD(+)</name>
        <dbReference type="ChEBI" id="CHEBI:57540"/>
    </ligand>
</feature>
<comment type="caution">
    <text evidence="7">The sequence shown here is derived from an EMBL/GenBank/DDBJ whole genome shotgun (WGS) entry which is preliminary data.</text>
</comment>
<comment type="catalytic activity">
    <reaction evidence="5 6">
        <text>NAD(+) + ATP = ADP + NADP(+) + H(+)</text>
        <dbReference type="Rhea" id="RHEA:18629"/>
        <dbReference type="ChEBI" id="CHEBI:15378"/>
        <dbReference type="ChEBI" id="CHEBI:30616"/>
        <dbReference type="ChEBI" id="CHEBI:57540"/>
        <dbReference type="ChEBI" id="CHEBI:58349"/>
        <dbReference type="ChEBI" id="CHEBI:456216"/>
        <dbReference type="EC" id="2.7.1.23"/>
    </reaction>
</comment>
<feature type="binding site" evidence="6">
    <location>
        <begin position="231"/>
        <end position="232"/>
    </location>
    <ligand>
        <name>NAD(+)</name>
        <dbReference type="ChEBI" id="CHEBI:57540"/>
    </ligand>
</feature>
<keyword evidence="6" id="KW-0067">ATP-binding</keyword>
<feature type="binding site" evidence="6">
    <location>
        <position position="330"/>
    </location>
    <ligand>
        <name>NAD(+)</name>
        <dbReference type="ChEBI" id="CHEBI:57540"/>
    </ligand>
</feature>
<dbReference type="Pfam" id="PF01513">
    <property type="entry name" value="NAD_kinase"/>
    <property type="match status" value="1"/>
</dbReference>
<evidence type="ECO:0000256" key="4">
    <source>
        <dbReference type="ARBA" id="ARBA00023027"/>
    </source>
</evidence>
<dbReference type="GO" id="GO:0005737">
    <property type="term" value="C:cytoplasm"/>
    <property type="evidence" value="ECO:0007669"/>
    <property type="project" value="UniProtKB-SubCell"/>
</dbReference>
<dbReference type="GO" id="GO:0051287">
    <property type="term" value="F:NAD binding"/>
    <property type="evidence" value="ECO:0007669"/>
    <property type="project" value="UniProtKB-ARBA"/>
</dbReference>
<dbReference type="Pfam" id="PF20143">
    <property type="entry name" value="NAD_kinase_C"/>
    <property type="match status" value="1"/>
</dbReference>
<comment type="function">
    <text evidence="6">Involved in the regulation of the intracellular balance of NAD and NADP, and is a key enzyme in the biosynthesis of NADP. Catalyzes specifically the phosphorylation on 2'-hydroxyl of the adenosine moiety of NAD to yield NADP.</text>
</comment>
<comment type="subcellular location">
    <subcellularLocation>
        <location evidence="6">Cytoplasm</location>
    </subcellularLocation>
</comment>
<protein>
    <recommendedName>
        <fullName evidence="6">NAD kinase</fullName>
        <ecNumber evidence="6">2.7.1.23</ecNumber>
    </recommendedName>
    <alternativeName>
        <fullName evidence="6">ATP-dependent NAD kinase</fullName>
    </alternativeName>
</protein>
<keyword evidence="4 6" id="KW-0520">NAD</keyword>
<comment type="similarity">
    <text evidence="6">Belongs to the NAD kinase family.</text>
</comment>
<keyword evidence="1 6" id="KW-0808">Transferase</keyword>
<dbReference type="GO" id="GO:0046872">
    <property type="term" value="F:metal ion binding"/>
    <property type="evidence" value="ECO:0007669"/>
    <property type="project" value="UniProtKB-UniRule"/>
</dbReference>
<comment type="cofactor">
    <cofactor evidence="6">
        <name>a divalent metal cation</name>
        <dbReference type="ChEBI" id="CHEBI:60240"/>
    </cofactor>
</comment>
<evidence type="ECO:0000256" key="2">
    <source>
        <dbReference type="ARBA" id="ARBA00022777"/>
    </source>
</evidence>
<accession>A0A7C1FPI3</accession>
<keyword evidence="2 6" id="KW-0418">Kinase</keyword>
<gene>
    <name evidence="6" type="primary">nadK</name>
    <name evidence="7" type="ORF">ENQ20_01860</name>
</gene>
<dbReference type="SUPFAM" id="SSF111331">
    <property type="entry name" value="NAD kinase/diacylglycerol kinase-like"/>
    <property type="match status" value="1"/>
</dbReference>
<feature type="binding site" evidence="6">
    <location>
        <position position="296"/>
    </location>
    <ligand>
        <name>NAD(+)</name>
        <dbReference type="ChEBI" id="CHEBI:57540"/>
    </ligand>
</feature>
<feature type="binding site" evidence="6">
    <location>
        <position position="156"/>
    </location>
    <ligand>
        <name>NAD(+)</name>
        <dbReference type="ChEBI" id="CHEBI:57540"/>
    </ligand>
</feature>
<dbReference type="GO" id="GO:0006741">
    <property type="term" value="P:NADP+ biosynthetic process"/>
    <property type="evidence" value="ECO:0007669"/>
    <property type="project" value="UniProtKB-UniRule"/>
</dbReference>
<dbReference type="EC" id="2.7.1.23" evidence="6"/>
<dbReference type="AlphaFoldDB" id="A0A7C1FPI3"/>
<reference evidence="7" key="1">
    <citation type="journal article" date="2020" name="mSystems">
        <title>Genome- and Community-Level Interaction Insights into Carbon Utilization and Element Cycling Functions of Hydrothermarchaeota in Hydrothermal Sediment.</title>
        <authorList>
            <person name="Zhou Z."/>
            <person name="Liu Y."/>
            <person name="Xu W."/>
            <person name="Pan J."/>
            <person name="Luo Z.H."/>
            <person name="Li M."/>
        </authorList>
    </citation>
    <scope>NUCLEOTIDE SEQUENCE [LARGE SCALE GENOMIC DNA]</scope>
    <source>
        <strain evidence="7">SpSt-289</strain>
    </source>
</reference>
<organism evidence="7">
    <name type="scientific">Caldilinea aerophila</name>
    <dbReference type="NCBI Taxonomy" id="133453"/>
    <lineage>
        <taxon>Bacteria</taxon>
        <taxon>Bacillati</taxon>
        <taxon>Chloroflexota</taxon>
        <taxon>Caldilineae</taxon>
        <taxon>Caldilineales</taxon>
        <taxon>Caldilineaceae</taxon>
        <taxon>Caldilinea</taxon>
    </lineage>
</organism>
<keyword evidence="3 6" id="KW-0521">NADP</keyword>
<evidence type="ECO:0000313" key="7">
    <source>
        <dbReference type="EMBL" id="HDX30220.1"/>
    </source>
</evidence>
<dbReference type="EMBL" id="DSMG01000025">
    <property type="protein sequence ID" value="HDX30220.1"/>
    <property type="molecule type" value="Genomic_DNA"/>
</dbReference>
<name>A0A7C1FPI3_9CHLR</name>
<sequence>MQTIIPQFRRKSDFMIRFCMKNVGPGRTNLLFWTERMSLFRGSTWRERHEMRGIMKCGARYEFAGCGFKVGYNMATQVSRVQMGQQNGANFTHVGILHHPKKPESFVLAEQISDFLRAAGIPDIWRESAWELEMTAAHLPSVDLLITLGGDGTLLRAARMGARYAVPMLGVKMGRLGFLAEVQPNDWETPLRAILNGQYWIEERLMVRMHLERMNPQSGVAEVVCTYDALNDVVLSRGNLARVVRISAELDDGYLTTYTCDGLIVSTATGSTGYALAVGGPIMPPELRNILLIPIAPHLSMDRAIILSEGVTIRLHATSDYPPMVTVDGQVVVEVQEGDQVVVVGSPHLARFVRVRERNYFYQTLMEKMQWTV</sequence>
<evidence type="ECO:0000256" key="6">
    <source>
        <dbReference type="HAMAP-Rule" id="MF_00361"/>
    </source>
</evidence>
<feature type="active site" description="Proton acceptor" evidence="6">
    <location>
        <position position="151"/>
    </location>
</feature>
<proteinExistence type="inferred from homology"/>